<reference evidence="1" key="3">
    <citation type="submission" date="2010-09" db="EMBL/GenBank/DDBJ databases">
        <title>Annotation of Gaeumannomyces graminis var. tritici R3-111a-1.</title>
        <authorList>
            <consortium name="The Broad Institute Genome Sequencing Platform"/>
            <person name="Ma L.-J."/>
            <person name="Dead R."/>
            <person name="Young S.K."/>
            <person name="Zeng Q."/>
            <person name="Gargeya S."/>
            <person name="Fitzgerald M."/>
            <person name="Haas B."/>
            <person name="Abouelleil A."/>
            <person name="Alvarado L."/>
            <person name="Arachchi H.M."/>
            <person name="Berlin A."/>
            <person name="Brown A."/>
            <person name="Chapman S.B."/>
            <person name="Chen Z."/>
            <person name="Dunbar C."/>
            <person name="Freedman E."/>
            <person name="Gearin G."/>
            <person name="Gellesch M."/>
            <person name="Goldberg J."/>
            <person name="Griggs A."/>
            <person name="Gujja S."/>
            <person name="Heiman D."/>
            <person name="Howarth C."/>
            <person name="Larson L."/>
            <person name="Lui A."/>
            <person name="MacDonald P.J.P."/>
            <person name="Mehta T."/>
            <person name="Montmayeur A."/>
            <person name="Murphy C."/>
            <person name="Neiman D."/>
            <person name="Pearson M."/>
            <person name="Priest M."/>
            <person name="Roberts A."/>
            <person name="Saif S."/>
            <person name="Shea T."/>
            <person name="Shenoy N."/>
            <person name="Sisk P."/>
            <person name="Stolte C."/>
            <person name="Sykes S."/>
            <person name="Yandava C."/>
            <person name="Wortman J."/>
            <person name="Nusbaum C."/>
            <person name="Birren B."/>
        </authorList>
    </citation>
    <scope>NUCLEOTIDE SEQUENCE</scope>
    <source>
        <strain evidence="1">R3-111a-1</strain>
    </source>
</reference>
<evidence type="ECO:0000313" key="1">
    <source>
        <dbReference type="EMBL" id="EJT73528.1"/>
    </source>
</evidence>
<reference evidence="3" key="1">
    <citation type="submission" date="2010-07" db="EMBL/GenBank/DDBJ databases">
        <title>The genome sequence of Gaeumannomyces graminis var. tritici strain R3-111a-1.</title>
        <authorList>
            <consortium name="The Broad Institute Genome Sequencing Platform"/>
            <person name="Ma L.-J."/>
            <person name="Dead R."/>
            <person name="Young S."/>
            <person name="Zeng Q."/>
            <person name="Koehrsen M."/>
            <person name="Alvarado L."/>
            <person name="Berlin A."/>
            <person name="Chapman S.B."/>
            <person name="Chen Z."/>
            <person name="Freedman E."/>
            <person name="Gellesch M."/>
            <person name="Goldberg J."/>
            <person name="Griggs A."/>
            <person name="Gujja S."/>
            <person name="Heilman E.R."/>
            <person name="Heiman D."/>
            <person name="Hepburn T."/>
            <person name="Howarth C."/>
            <person name="Jen D."/>
            <person name="Larson L."/>
            <person name="Mehta T."/>
            <person name="Neiman D."/>
            <person name="Pearson M."/>
            <person name="Roberts A."/>
            <person name="Saif S."/>
            <person name="Shea T."/>
            <person name="Shenoy N."/>
            <person name="Sisk P."/>
            <person name="Stolte C."/>
            <person name="Sykes S."/>
            <person name="Walk T."/>
            <person name="White J."/>
            <person name="Yandava C."/>
            <person name="Haas B."/>
            <person name="Nusbaum C."/>
            <person name="Birren B."/>
        </authorList>
    </citation>
    <scope>NUCLEOTIDE SEQUENCE [LARGE SCALE GENOMIC DNA]</scope>
    <source>
        <strain evidence="3">R3-111a-1</strain>
    </source>
</reference>
<keyword evidence="3" id="KW-1185">Reference proteome</keyword>
<reference evidence="2" key="4">
    <citation type="journal article" date="2015" name="G3 (Bethesda)">
        <title>Genome sequences of three phytopathogenic species of the Magnaporthaceae family of fungi.</title>
        <authorList>
            <person name="Okagaki L.H."/>
            <person name="Nunes C.C."/>
            <person name="Sailsbery J."/>
            <person name="Clay B."/>
            <person name="Brown D."/>
            <person name="John T."/>
            <person name="Oh Y."/>
            <person name="Young N."/>
            <person name="Fitzgerald M."/>
            <person name="Haas B.J."/>
            <person name="Zeng Q."/>
            <person name="Young S."/>
            <person name="Adiconis X."/>
            <person name="Fan L."/>
            <person name="Levin J.Z."/>
            <person name="Mitchell T.K."/>
            <person name="Okubara P.A."/>
            <person name="Farman M.L."/>
            <person name="Kohn L.M."/>
            <person name="Birren B."/>
            <person name="Ma L.-J."/>
            <person name="Dean R.A."/>
        </authorList>
    </citation>
    <scope>NUCLEOTIDE SEQUENCE</scope>
    <source>
        <strain evidence="2">R3-111a-1</strain>
    </source>
</reference>
<evidence type="ECO:0000313" key="3">
    <source>
        <dbReference type="Proteomes" id="UP000006039"/>
    </source>
</evidence>
<dbReference type="HOGENOM" id="CLU_3125170_0_0_1"/>
<gene>
    <name evidence="2" type="primary">20350823</name>
    <name evidence="1" type="ORF">GGTG_10365</name>
</gene>
<dbReference type="AlphaFoldDB" id="J3PA41"/>
<dbReference type="Proteomes" id="UP000006039">
    <property type="component" value="Unassembled WGS sequence"/>
</dbReference>
<dbReference type="RefSeq" id="XP_009226502.1">
    <property type="nucleotide sequence ID" value="XM_009228238.1"/>
</dbReference>
<dbReference type="VEuPathDB" id="FungiDB:GGTG_10365"/>
<dbReference type="EMBL" id="GL385399">
    <property type="protein sequence ID" value="EJT73528.1"/>
    <property type="molecule type" value="Genomic_DNA"/>
</dbReference>
<protein>
    <submittedName>
        <fullName evidence="1 2">Uncharacterized protein</fullName>
    </submittedName>
</protein>
<accession>J3PA41</accession>
<reference evidence="2" key="5">
    <citation type="submission" date="2018-04" db="UniProtKB">
        <authorList>
            <consortium name="EnsemblFungi"/>
        </authorList>
    </citation>
    <scope>IDENTIFICATION</scope>
    <source>
        <strain evidence="2">R3-111a-1</strain>
    </source>
</reference>
<organism evidence="1">
    <name type="scientific">Gaeumannomyces tritici (strain R3-111a-1)</name>
    <name type="common">Wheat and barley take-all root rot fungus</name>
    <name type="synonym">Gaeumannomyces graminis var. tritici</name>
    <dbReference type="NCBI Taxonomy" id="644352"/>
    <lineage>
        <taxon>Eukaryota</taxon>
        <taxon>Fungi</taxon>
        <taxon>Dikarya</taxon>
        <taxon>Ascomycota</taxon>
        <taxon>Pezizomycotina</taxon>
        <taxon>Sordariomycetes</taxon>
        <taxon>Sordariomycetidae</taxon>
        <taxon>Magnaporthales</taxon>
        <taxon>Magnaporthaceae</taxon>
        <taxon>Gaeumannomyces</taxon>
    </lineage>
</organism>
<name>J3PA41_GAET3</name>
<reference evidence="1" key="2">
    <citation type="submission" date="2010-07" db="EMBL/GenBank/DDBJ databases">
        <authorList>
            <consortium name="The Broad Institute Genome Sequencing Platform"/>
            <consortium name="Broad Institute Genome Sequencing Center for Infectious Disease"/>
            <person name="Ma L.-J."/>
            <person name="Dead R."/>
            <person name="Young S."/>
            <person name="Zeng Q."/>
            <person name="Koehrsen M."/>
            <person name="Alvarado L."/>
            <person name="Berlin A."/>
            <person name="Chapman S.B."/>
            <person name="Chen Z."/>
            <person name="Freedman E."/>
            <person name="Gellesch M."/>
            <person name="Goldberg J."/>
            <person name="Griggs A."/>
            <person name="Gujja S."/>
            <person name="Heilman E.R."/>
            <person name="Heiman D."/>
            <person name="Hepburn T."/>
            <person name="Howarth C."/>
            <person name="Jen D."/>
            <person name="Larson L."/>
            <person name="Mehta T."/>
            <person name="Neiman D."/>
            <person name="Pearson M."/>
            <person name="Roberts A."/>
            <person name="Saif S."/>
            <person name="Shea T."/>
            <person name="Shenoy N."/>
            <person name="Sisk P."/>
            <person name="Stolte C."/>
            <person name="Sykes S."/>
            <person name="Walk T."/>
            <person name="White J."/>
            <person name="Yandava C."/>
            <person name="Haas B."/>
            <person name="Nusbaum C."/>
            <person name="Birren B."/>
        </authorList>
    </citation>
    <scope>NUCLEOTIDE SEQUENCE</scope>
    <source>
        <strain evidence="1">R3-111a-1</strain>
    </source>
</reference>
<dbReference type="EnsemblFungi" id="EJT73528">
    <property type="protein sequence ID" value="EJT73528"/>
    <property type="gene ID" value="GGTG_10365"/>
</dbReference>
<proteinExistence type="predicted"/>
<evidence type="ECO:0000313" key="2">
    <source>
        <dbReference type="EnsemblFungi" id="EJT73528"/>
    </source>
</evidence>
<sequence>MQKVKLKKRTRLYRPFAKGAARKRTVNFRVKPLRAIERGKNYYKYRKIRN</sequence>
<dbReference type="GeneID" id="20350823"/>